<dbReference type="OrthoDB" id="8195273at2759"/>
<evidence type="ECO:0000313" key="2">
    <source>
        <dbReference type="EMBL" id="PNF37956.1"/>
    </source>
</evidence>
<feature type="compositionally biased region" description="Basic residues" evidence="1">
    <location>
        <begin position="116"/>
        <end position="133"/>
    </location>
</feature>
<evidence type="ECO:0000313" key="3">
    <source>
        <dbReference type="Proteomes" id="UP000235965"/>
    </source>
</evidence>
<feature type="region of interest" description="Disordered" evidence="1">
    <location>
        <begin position="446"/>
        <end position="479"/>
    </location>
</feature>
<feature type="region of interest" description="Disordered" evidence="1">
    <location>
        <begin position="196"/>
        <end position="238"/>
    </location>
</feature>
<feature type="region of interest" description="Disordered" evidence="1">
    <location>
        <begin position="288"/>
        <end position="311"/>
    </location>
</feature>
<gene>
    <name evidence="2" type="ORF">B7P43_G02389</name>
</gene>
<keyword evidence="3" id="KW-1185">Reference proteome</keyword>
<feature type="non-terminal residue" evidence="2">
    <location>
        <position position="528"/>
    </location>
</feature>
<dbReference type="AlphaFoldDB" id="A0A2J7RAU6"/>
<feature type="region of interest" description="Disordered" evidence="1">
    <location>
        <begin position="337"/>
        <end position="429"/>
    </location>
</feature>
<sequence>MVYELFAVQNDTILVERNGLRKNGNNDIVMKETSVDQLDDDDDVSKRGDDDDEDETTIDEVIEELRNIINDAETEAYAAEAAEKAAAVKMKQKELEEKWDEAKKKTKKIDLETGKNKNHHKVSPYQHHHHHHQQQTDSKKRSSGKYGKQVTSIEIQHPSSEAEVEIVPTCLLPQPPRRARSLVHLLLNPGRDVYIDDTGTGQNPFFDDETPSHTSEEDSDSLLSAARERSTTSTATGSTCFHNKDIQRTCLVDTSETSKGSGHLLQLFQQPCGNDDYRYKVTDSKTSTSAKQCSLQSGKESSKRNSGNTIQNMKFKANNKASAAVVIKHSESFHYKSHEEQHQRAKNNGQQECQYKTKEEVIDNQRFSSKEDVSENRRLIQKDEVSGNRRPSTKDEISGCRRVKSKEDFSRSKNLRSKDESSESRPISRQKCGSFDGLFYVTDLSNSPEITPKQKHQRSPSSETNFSGAHKELVNPSFSAKKLKSKSLDRIDEGLDSLVDIVMTSSDRGRSRTSSGRGSTEDWSLEWG</sequence>
<organism evidence="2 3">
    <name type="scientific">Cryptotermes secundus</name>
    <dbReference type="NCBI Taxonomy" id="105785"/>
    <lineage>
        <taxon>Eukaryota</taxon>
        <taxon>Metazoa</taxon>
        <taxon>Ecdysozoa</taxon>
        <taxon>Arthropoda</taxon>
        <taxon>Hexapoda</taxon>
        <taxon>Insecta</taxon>
        <taxon>Pterygota</taxon>
        <taxon>Neoptera</taxon>
        <taxon>Polyneoptera</taxon>
        <taxon>Dictyoptera</taxon>
        <taxon>Blattodea</taxon>
        <taxon>Blattoidea</taxon>
        <taxon>Termitoidae</taxon>
        <taxon>Kalotermitidae</taxon>
        <taxon>Cryptotermitinae</taxon>
        <taxon>Cryptotermes</taxon>
    </lineage>
</organism>
<feature type="region of interest" description="Disordered" evidence="1">
    <location>
        <begin position="504"/>
        <end position="528"/>
    </location>
</feature>
<evidence type="ECO:0000256" key="1">
    <source>
        <dbReference type="SAM" id="MobiDB-lite"/>
    </source>
</evidence>
<protein>
    <submittedName>
        <fullName evidence="2">Uncharacterized protein</fullName>
    </submittedName>
</protein>
<feature type="compositionally biased region" description="Basic and acidic residues" evidence="1">
    <location>
        <begin position="355"/>
        <end position="423"/>
    </location>
</feature>
<feature type="region of interest" description="Disordered" evidence="1">
    <location>
        <begin position="97"/>
        <end position="150"/>
    </location>
</feature>
<accession>A0A2J7RAU6</accession>
<dbReference type="EMBL" id="NEVH01006564">
    <property type="protein sequence ID" value="PNF37956.1"/>
    <property type="molecule type" value="Genomic_DNA"/>
</dbReference>
<feature type="compositionally biased region" description="Basic and acidic residues" evidence="1">
    <location>
        <begin position="97"/>
        <end position="115"/>
    </location>
</feature>
<dbReference type="Proteomes" id="UP000235965">
    <property type="component" value="Unassembled WGS sequence"/>
</dbReference>
<name>A0A2J7RAU6_9NEOP</name>
<reference evidence="2 3" key="1">
    <citation type="submission" date="2017-12" db="EMBL/GenBank/DDBJ databases">
        <title>Hemimetabolous genomes reveal molecular basis of termite eusociality.</title>
        <authorList>
            <person name="Harrison M.C."/>
            <person name="Jongepier E."/>
            <person name="Robertson H.M."/>
            <person name="Arning N."/>
            <person name="Bitard-Feildel T."/>
            <person name="Chao H."/>
            <person name="Childers C.P."/>
            <person name="Dinh H."/>
            <person name="Doddapaneni H."/>
            <person name="Dugan S."/>
            <person name="Gowin J."/>
            <person name="Greiner C."/>
            <person name="Han Y."/>
            <person name="Hu H."/>
            <person name="Hughes D.S.T."/>
            <person name="Huylmans A.-K."/>
            <person name="Kemena C."/>
            <person name="Kremer L.P.M."/>
            <person name="Lee S.L."/>
            <person name="Lopez-Ezquerra A."/>
            <person name="Mallet L."/>
            <person name="Monroy-Kuhn J.M."/>
            <person name="Moser A."/>
            <person name="Murali S.C."/>
            <person name="Muzny D.M."/>
            <person name="Otani S."/>
            <person name="Piulachs M.-D."/>
            <person name="Poelchau M."/>
            <person name="Qu J."/>
            <person name="Schaub F."/>
            <person name="Wada-Katsumata A."/>
            <person name="Worley K.C."/>
            <person name="Xie Q."/>
            <person name="Ylla G."/>
            <person name="Poulsen M."/>
            <person name="Gibbs R.A."/>
            <person name="Schal C."/>
            <person name="Richards S."/>
            <person name="Belles X."/>
            <person name="Korb J."/>
            <person name="Bornberg-Bauer E."/>
        </authorList>
    </citation>
    <scope>NUCLEOTIDE SEQUENCE [LARGE SCALE GENOMIC DNA]</scope>
    <source>
        <tissue evidence="2">Whole body</tissue>
    </source>
</reference>
<proteinExistence type="predicted"/>
<comment type="caution">
    <text evidence="2">The sequence shown here is derived from an EMBL/GenBank/DDBJ whole genome shotgun (WGS) entry which is preliminary data.</text>
</comment>
<feature type="region of interest" description="Disordered" evidence="1">
    <location>
        <begin position="31"/>
        <end position="58"/>
    </location>
</feature>
<dbReference type="InParanoid" id="A0A2J7RAU6"/>
<dbReference type="STRING" id="105785.A0A2J7RAU6"/>